<evidence type="ECO:0000313" key="2">
    <source>
        <dbReference type="EMBL" id="GHO47834.1"/>
    </source>
</evidence>
<keyword evidence="1" id="KW-0812">Transmembrane</keyword>
<name>A0A8J3I1Y3_9CHLR</name>
<feature type="transmembrane region" description="Helical" evidence="1">
    <location>
        <begin position="114"/>
        <end position="137"/>
    </location>
</feature>
<dbReference type="Proteomes" id="UP000612362">
    <property type="component" value="Unassembled WGS sequence"/>
</dbReference>
<keyword evidence="3" id="KW-1185">Reference proteome</keyword>
<evidence type="ECO:0000313" key="3">
    <source>
        <dbReference type="Proteomes" id="UP000612362"/>
    </source>
</evidence>
<keyword evidence="1" id="KW-0472">Membrane</keyword>
<feature type="transmembrane region" description="Helical" evidence="1">
    <location>
        <begin position="149"/>
        <end position="172"/>
    </location>
</feature>
<feature type="transmembrane region" description="Helical" evidence="1">
    <location>
        <begin position="221"/>
        <end position="240"/>
    </location>
</feature>
<keyword evidence="1" id="KW-1133">Transmembrane helix</keyword>
<dbReference type="AlphaFoldDB" id="A0A8J3I1Y3"/>
<sequence length="253" mass="28387">MSKSRIPLGYDSSPSSHAMPWREYVLLACYHLRLLNWWLYALMLLGFLGSCAIFWLQIRTGTIESIHQGDSLSRFILETGAGLISGALASTLVIGDPLLEISMATRTGILRILLWRYLLTCLTLFVCSVAYLGWTLHFGATYTQQQSPLSLLLVWLAPVALLSMLSMLGAFFTCNATLGATLSIIPLVADVFLHDELLSIAAMRPIFIPYTYWAHDAPDWWVNRLTLLGIAGTLALCSWWRLRHEEHLLSDAR</sequence>
<protein>
    <recommendedName>
        <fullName evidence="4">ABC transporter permease</fullName>
    </recommendedName>
</protein>
<evidence type="ECO:0008006" key="4">
    <source>
        <dbReference type="Google" id="ProtNLM"/>
    </source>
</evidence>
<gene>
    <name evidence="2" type="ORF">KSX_59970</name>
</gene>
<accession>A0A8J3I1Y3</accession>
<dbReference type="EMBL" id="BNJF01000003">
    <property type="protein sequence ID" value="GHO47834.1"/>
    <property type="molecule type" value="Genomic_DNA"/>
</dbReference>
<comment type="caution">
    <text evidence="2">The sequence shown here is derived from an EMBL/GenBank/DDBJ whole genome shotgun (WGS) entry which is preliminary data.</text>
</comment>
<feature type="transmembrane region" description="Helical" evidence="1">
    <location>
        <begin position="37"/>
        <end position="55"/>
    </location>
</feature>
<reference evidence="2" key="1">
    <citation type="submission" date="2020-10" db="EMBL/GenBank/DDBJ databases">
        <title>Taxonomic study of unclassified bacteria belonging to the class Ktedonobacteria.</title>
        <authorList>
            <person name="Yabe S."/>
            <person name="Wang C.M."/>
            <person name="Zheng Y."/>
            <person name="Sakai Y."/>
            <person name="Cavaletti L."/>
            <person name="Monciardini P."/>
            <person name="Donadio S."/>
        </authorList>
    </citation>
    <scope>NUCLEOTIDE SEQUENCE</scope>
    <source>
        <strain evidence="2">SOSP1-1</strain>
    </source>
</reference>
<proteinExistence type="predicted"/>
<organism evidence="2 3">
    <name type="scientific">Ktedonospora formicarum</name>
    <dbReference type="NCBI Taxonomy" id="2778364"/>
    <lineage>
        <taxon>Bacteria</taxon>
        <taxon>Bacillati</taxon>
        <taxon>Chloroflexota</taxon>
        <taxon>Ktedonobacteria</taxon>
        <taxon>Ktedonobacterales</taxon>
        <taxon>Ktedonobacteraceae</taxon>
        <taxon>Ktedonospora</taxon>
    </lineage>
</organism>
<dbReference type="RefSeq" id="WP_220197066.1">
    <property type="nucleotide sequence ID" value="NZ_BNJF01000003.1"/>
</dbReference>
<evidence type="ECO:0000256" key="1">
    <source>
        <dbReference type="SAM" id="Phobius"/>
    </source>
</evidence>